<dbReference type="GO" id="GO:0003677">
    <property type="term" value="F:DNA binding"/>
    <property type="evidence" value="ECO:0007669"/>
    <property type="project" value="UniProtKB-KW"/>
</dbReference>
<dbReference type="RefSeq" id="WP_186888746.1">
    <property type="nucleotide sequence ID" value="NZ_JACONZ010000005.1"/>
</dbReference>
<keyword evidence="3" id="KW-0804">Transcription</keyword>
<evidence type="ECO:0000313" key="6">
    <source>
        <dbReference type="EMBL" id="MBC5582383.1"/>
    </source>
</evidence>
<dbReference type="EMBL" id="JACONZ010000005">
    <property type="protein sequence ID" value="MBC5582383.1"/>
    <property type="molecule type" value="Genomic_DNA"/>
</dbReference>
<keyword evidence="2" id="KW-0238">DNA-binding</keyword>
<dbReference type="GO" id="GO:0006355">
    <property type="term" value="P:regulation of DNA-templated transcription"/>
    <property type="evidence" value="ECO:0007669"/>
    <property type="project" value="InterPro"/>
</dbReference>
<evidence type="ECO:0000313" key="7">
    <source>
        <dbReference type="Proteomes" id="UP000659630"/>
    </source>
</evidence>
<dbReference type="Proteomes" id="UP000659630">
    <property type="component" value="Unassembled WGS sequence"/>
</dbReference>
<dbReference type="InterPro" id="IPR000595">
    <property type="entry name" value="cNMP-bd_dom"/>
</dbReference>
<feature type="domain" description="HTH crp-type" evidence="5">
    <location>
        <begin position="154"/>
        <end position="220"/>
    </location>
</feature>
<dbReference type="SUPFAM" id="SSF46785">
    <property type="entry name" value="Winged helix' DNA-binding domain"/>
    <property type="match status" value="1"/>
</dbReference>
<protein>
    <submittedName>
        <fullName evidence="6">Crp/Fnr family transcriptional regulator</fullName>
    </submittedName>
</protein>
<proteinExistence type="predicted"/>
<dbReference type="Gene3D" id="2.60.120.10">
    <property type="entry name" value="Jelly Rolls"/>
    <property type="match status" value="1"/>
</dbReference>
<dbReference type="Pfam" id="PF00027">
    <property type="entry name" value="cNMP_binding"/>
    <property type="match status" value="1"/>
</dbReference>
<evidence type="ECO:0000259" key="5">
    <source>
        <dbReference type="PROSITE" id="PS51063"/>
    </source>
</evidence>
<dbReference type="InterPro" id="IPR014710">
    <property type="entry name" value="RmlC-like_jellyroll"/>
</dbReference>
<dbReference type="SUPFAM" id="SSF51206">
    <property type="entry name" value="cAMP-binding domain-like"/>
    <property type="match status" value="1"/>
</dbReference>
<gene>
    <name evidence="6" type="ORF">H8S23_12790</name>
</gene>
<dbReference type="SMART" id="SM00419">
    <property type="entry name" value="HTH_CRP"/>
    <property type="match status" value="1"/>
</dbReference>
<keyword evidence="7" id="KW-1185">Reference proteome</keyword>
<dbReference type="PROSITE" id="PS50042">
    <property type="entry name" value="CNMP_BINDING_3"/>
    <property type="match status" value="1"/>
</dbReference>
<dbReference type="InterPro" id="IPR012318">
    <property type="entry name" value="HTH_CRP"/>
</dbReference>
<name>A0A923L1Z6_9FIRM</name>
<evidence type="ECO:0000259" key="4">
    <source>
        <dbReference type="PROSITE" id="PS50042"/>
    </source>
</evidence>
<evidence type="ECO:0000256" key="1">
    <source>
        <dbReference type="ARBA" id="ARBA00023015"/>
    </source>
</evidence>
<feature type="domain" description="Cyclic nucleotide-binding" evidence="4">
    <location>
        <begin position="13"/>
        <end position="136"/>
    </location>
</feature>
<dbReference type="CDD" id="cd00038">
    <property type="entry name" value="CAP_ED"/>
    <property type="match status" value="1"/>
</dbReference>
<reference evidence="6" key="1">
    <citation type="submission" date="2020-08" db="EMBL/GenBank/DDBJ databases">
        <title>Genome public.</title>
        <authorList>
            <person name="Liu C."/>
            <person name="Sun Q."/>
        </authorList>
    </citation>
    <scope>NUCLEOTIDE SEQUENCE</scope>
    <source>
        <strain evidence="6">BX8</strain>
    </source>
</reference>
<sequence>MEKSLQALRACPLFEGICDAELDQLLPCLHARRRSCPRGAVLLRESERAFELGIVLTGLLALEKTDRAGNLNLVAQAGPGELFGDPAACAAGSGSGVSVRCAQAAEVLLIELDQVTRRCSRACAFHSRLVQNLLRLLGRGSLSLEEKIEVLSQRTIREKLLCCLQAERARAGSPRFTLPFSRSQLADYICADRSAMTRELGRMQQEGLLELHGRAVRLLE</sequence>
<dbReference type="Pfam" id="PF13545">
    <property type="entry name" value="HTH_Crp_2"/>
    <property type="match status" value="1"/>
</dbReference>
<comment type="caution">
    <text evidence="6">The sequence shown here is derived from an EMBL/GenBank/DDBJ whole genome shotgun (WGS) entry which is preliminary data.</text>
</comment>
<evidence type="ECO:0000256" key="2">
    <source>
        <dbReference type="ARBA" id="ARBA00023125"/>
    </source>
</evidence>
<accession>A0A923L1Z6</accession>
<organism evidence="6 7">
    <name type="scientific">Anaerofilum hominis</name>
    <dbReference type="NCBI Taxonomy" id="2763016"/>
    <lineage>
        <taxon>Bacteria</taxon>
        <taxon>Bacillati</taxon>
        <taxon>Bacillota</taxon>
        <taxon>Clostridia</taxon>
        <taxon>Eubacteriales</taxon>
        <taxon>Oscillospiraceae</taxon>
        <taxon>Anaerofilum</taxon>
    </lineage>
</organism>
<dbReference type="InterPro" id="IPR018490">
    <property type="entry name" value="cNMP-bd_dom_sf"/>
</dbReference>
<keyword evidence="1" id="KW-0805">Transcription regulation</keyword>
<dbReference type="AlphaFoldDB" id="A0A923L1Z6"/>
<dbReference type="PROSITE" id="PS51063">
    <property type="entry name" value="HTH_CRP_2"/>
    <property type="match status" value="1"/>
</dbReference>
<dbReference type="InterPro" id="IPR036390">
    <property type="entry name" value="WH_DNA-bd_sf"/>
</dbReference>
<evidence type="ECO:0000256" key="3">
    <source>
        <dbReference type="ARBA" id="ARBA00023163"/>
    </source>
</evidence>